<dbReference type="RefSeq" id="WP_184679125.1">
    <property type="nucleotide sequence ID" value="NZ_JACHGY010000001.1"/>
</dbReference>
<dbReference type="SUPFAM" id="SSF53474">
    <property type="entry name" value="alpha/beta-Hydrolases"/>
    <property type="match status" value="1"/>
</dbReference>
<comment type="caution">
    <text evidence="3">The sequence shown here is derived from an EMBL/GenBank/DDBJ whole genome shotgun (WGS) entry which is preliminary data.</text>
</comment>
<dbReference type="Gene3D" id="3.40.50.1820">
    <property type="entry name" value="alpha/beta hydrolase"/>
    <property type="match status" value="1"/>
</dbReference>
<protein>
    <submittedName>
        <fullName evidence="3">Pimeloyl-ACP methyl ester carboxylesterase</fullName>
    </submittedName>
</protein>
<feature type="chain" id="PRO_5030828662" evidence="1">
    <location>
        <begin position="25"/>
        <end position="273"/>
    </location>
</feature>
<organism evidence="3 4">
    <name type="scientific">Algisphaera agarilytica</name>
    <dbReference type="NCBI Taxonomy" id="1385975"/>
    <lineage>
        <taxon>Bacteria</taxon>
        <taxon>Pseudomonadati</taxon>
        <taxon>Planctomycetota</taxon>
        <taxon>Phycisphaerae</taxon>
        <taxon>Phycisphaerales</taxon>
        <taxon>Phycisphaeraceae</taxon>
        <taxon>Algisphaera</taxon>
    </lineage>
</organism>
<dbReference type="InterPro" id="IPR029058">
    <property type="entry name" value="AB_hydrolase_fold"/>
</dbReference>
<gene>
    <name evidence="3" type="ORF">HNQ40_003480</name>
</gene>
<dbReference type="Pfam" id="PF05057">
    <property type="entry name" value="DUF676"/>
    <property type="match status" value="1"/>
</dbReference>
<dbReference type="AlphaFoldDB" id="A0A7X0H9C1"/>
<name>A0A7X0H9C1_9BACT</name>
<feature type="signal peptide" evidence="1">
    <location>
        <begin position="1"/>
        <end position="24"/>
    </location>
</feature>
<dbReference type="Proteomes" id="UP000541810">
    <property type="component" value="Unassembled WGS sequence"/>
</dbReference>
<dbReference type="EMBL" id="JACHGY010000001">
    <property type="protein sequence ID" value="MBB6431674.1"/>
    <property type="molecule type" value="Genomic_DNA"/>
</dbReference>
<sequence>MTKPPGLILATVLLASAFTIGGCAARQVNPSFPVTEAQAKTIIKDIESDGRPLDRPVVVLAGWADPGFVNSYWSKQLRKVGVPEDQVVGLEFVFEDDFEDCRDHVIESVQEVWLSDETGWTSEVDVVAFSMGGLVARYSASPSKAEGGAAKRRLKIRNLYTISTPHRGAVMAGVPTLDRRVIDMREGSAFLAHLDECLAEARYTLIPYTRLDDPIVGSERTAPAGLTPWWVDTPPLHRSHQEAYRDPRIRADILRRLRGEETLVAGEPAAFPE</sequence>
<dbReference type="PROSITE" id="PS51257">
    <property type="entry name" value="PROKAR_LIPOPROTEIN"/>
    <property type="match status" value="1"/>
</dbReference>
<proteinExistence type="predicted"/>
<evidence type="ECO:0000313" key="4">
    <source>
        <dbReference type="Proteomes" id="UP000541810"/>
    </source>
</evidence>
<keyword evidence="4" id="KW-1185">Reference proteome</keyword>
<evidence type="ECO:0000259" key="2">
    <source>
        <dbReference type="Pfam" id="PF05057"/>
    </source>
</evidence>
<accession>A0A7X0H9C1</accession>
<evidence type="ECO:0000313" key="3">
    <source>
        <dbReference type="EMBL" id="MBB6431674.1"/>
    </source>
</evidence>
<feature type="domain" description="DUF676" evidence="2">
    <location>
        <begin position="95"/>
        <end position="170"/>
    </location>
</feature>
<evidence type="ECO:0000256" key="1">
    <source>
        <dbReference type="SAM" id="SignalP"/>
    </source>
</evidence>
<dbReference type="InterPro" id="IPR007751">
    <property type="entry name" value="DUF676_lipase-like"/>
</dbReference>
<keyword evidence="1" id="KW-0732">Signal</keyword>
<reference evidence="3 4" key="1">
    <citation type="submission" date="2020-08" db="EMBL/GenBank/DDBJ databases">
        <title>Genomic Encyclopedia of Type Strains, Phase IV (KMG-IV): sequencing the most valuable type-strain genomes for metagenomic binning, comparative biology and taxonomic classification.</title>
        <authorList>
            <person name="Goeker M."/>
        </authorList>
    </citation>
    <scope>NUCLEOTIDE SEQUENCE [LARGE SCALE GENOMIC DNA]</scope>
    <source>
        <strain evidence="3 4">DSM 103725</strain>
    </source>
</reference>